<evidence type="ECO:0000256" key="1">
    <source>
        <dbReference type="SAM" id="MobiDB-lite"/>
    </source>
</evidence>
<evidence type="ECO:0000313" key="2">
    <source>
        <dbReference type="EMBL" id="OXU31287.1"/>
    </source>
</evidence>
<dbReference type="EMBL" id="NNAY01000070">
    <property type="protein sequence ID" value="OXU31287.1"/>
    <property type="molecule type" value="Genomic_DNA"/>
</dbReference>
<reference evidence="2 3" key="1">
    <citation type="journal article" date="2017" name="Curr. Biol.">
        <title>The Evolution of Venom by Co-option of Single-Copy Genes.</title>
        <authorList>
            <person name="Martinson E.O."/>
            <person name="Mrinalini"/>
            <person name="Kelkar Y.D."/>
            <person name="Chang C.H."/>
            <person name="Werren J.H."/>
        </authorList>
    </citation>
    <scope>NUCLEOTIDE SEQUENCE [LARGE SCALE GENOMIC DNA]</scope>
    <source>
        <strain evidence="2 3">Alberta</strain>
        <tissue evidence="2">Whole body</tissue>
    </source>
</reference>
<keyword evidence="3" id="KW-1185">Reference proteome</keyword>
<comment type="caution">
    <text evidence="2">The sequence shown here is derived from an EMBL/GenBank/DDBJ whole genome shotgun (WGS) entry which is preliminary data.</text>
</comment>
<dbReference type="AlphaFoldDB" id="A0A232FLR4"/>
<feature type="non-terminal residue" evidence="2">
    <location>
        <position position="1"/>
    </location>
</feature>
<feature type="compositionally biased region" description="Polar residues" evidence="1">
    <location>
        <begin position="65"/>
        <end position="79"/>
    </location>
</feature>
<feature type="region of interest" description="Disordered" evidence="1">
    <location>
        <begin position="42"/>
        <end position="79"/>
    </location>
</feature>
<feature type="compositionally biased region" description="Basic and acidic residues" evidence="1">
    <location>
        <begin position="1"/>
        <end position="15"/>
    </location>
</feature>
<feature type="compositionally biased region" description="Basic and acidic residues" evidence="1">
    <location>
        <begin position="44"/>
        <end position="55"/>
    </location>
</feature>
<feature type="region of interest" description="Disordered" evidence="1">
    <location>
        <begin position="1"/>
        <end position="21"/>
    </location>
</feature>
<name>A0A232FLR4_9HYME</name>
<evidence type="ECO:0000313" key="3">
    <source>
        <dbReference type="Proteomes" id="UP000215335"/>
    </source>
</evidence>
<organism evidence="2 3">
    <name type="scientific">Trichomalopsis sarcophagae</name>
    <dbReference type="NCBI Taxonomy" id="543379"/>
    <lineage>
        <taxon>Eukaryota</taxon>
        <taxon>Metazoa</taxon>
        <taxon>Ecdysozoa</taxon>
        <taxon>Arthropoda</taxon>
        <taxon>Hexapoda</taxon>
        <taxon>Insecta</taxon>
        <taxon>Pterygota</taxon>
        <taxon>Neoptera</taxon>
        <taxon>Endopterygota</taxon>
        <taxon>Hymenoptera</taxon>
        <taxon>Apocrita</taxon>
        <taxon>Proctotrupomorpha</taxon>
        <taxon>Chalcidoidea</taxon>
        <taxon>Pteromalidae</taxon>
        <taxon>Pteromalinae</taxon>
        <taxon>Trichomalopsis</taxon>
    </lineage>
</organism>
<sequence length="132" mass="14419">GTGKSEGKEVNDNSGRRISGIGIGINSGISLALQSRNATIISGRSREELRRHTLSGDHQPLHHQQCGTMPASSNTIGVTSAAAQSIHPLHPRHLPPPHSQYGASSRQTAMDPERHVFHIRYIRIKLVIQQKK</sequence>
<dbReference type="Proteomes" id="UP000215335">
    <property type="component" value="Unassembled WGS sequence"/>
</dbReference>
<protein>
    <submittedName>
        <fullName evidence="2">Uncharacterized protein</fullName>
    </submittedName>
</protein>
<accession>A0A232FLR4</accession>
<proteinExistence type="predicted"/>
<gene>
    <name evidence="2" type="ORF">TSAR_013901</name>
</gene>